<dbReference type="SMART" id="SM00360">
    <property type="entry name" value="RRM"/>
    <property type="match status" value="1"/>
</dbReference>
<organism evidence="6 7">
    <name type="scientific">Capsaspora owczarzaki (strain ATCC 30864)</name>
    <dbReference type="NCBI Taxonomy" id="595528"/>
    <lineage>
        <taxon>Eukaryota</taxon>
        <taxon>Filasterea</taxon>
        <taxon>Capsaspora</taxon>
    </lineage>
</organism>
<feature type="compositionally biased region" description="Basic and acidic residues" evidence="4">
    <location>
        <begin position="83"/>
        <end position="98"/>
    </location>
</feature>
<evidence type="ECO:0000256" key="1">
    <source>
        <dbReference type="ARBA" id="ARBA00004123"/>
    </source>
</evidence>
<feature type="region of interest" description="Disordered" evidence="4">
    <location>
        <begin position="79"/>
        <end position="104"/>
    </location>
</feature>
<keyword evidence="3" id="KW-0694">RNA-binding</keyword>
<evidence type="ECO:0000256" key="2">
    <source>
        <dbReference type="ARBA" id="ARBA00023242"/>
    </source>
</evidence>
<dbReference type="Gene3D" id="1.10.20.70">
    <property type="entry name" value="Transcription termination and cleavage factor, C-terminal domain"/>
    <property type="match status" value="1"/>
</dbReference>
<dbReference type="GO" id="GO:0031124">
    <property type="term" value="P:mRNA 3'-end processing"/>
    <property type="evidence" value="ECO:0007669"/>
    <property type="project" value="InterPro"/>
</dbReference>
<dbReference type="STRING" id="595528.A0A0D2X2H2"/>
<dbReference type="InterPro" id="IPR012677">
    <property type="entry name" value="Nucleotide-bd_a/b_plait_sf"/>
</dbReference>
<dbReference type="PANTHER" id="PTHR45735:SF2">
    <property type="entry name" value="CLEAVAGE STIMULATION FACTOR SUBUNIT 2"/>
    <property type="match status" value="1"/>
</dbReference>
<evidence type="ECO:0000256" key="4">
    <source>
        <dbReference type="SAM" id="MobiDB-lite"/>
    </source>
</evidence>
<feature type="compositionally biased region" description="Low complexity" evidence="4">
    <location>
        <begin position="261"/>
        <end position="284"/>
    </location>
</feature>
<evidence type="ECO:0000259" key="5">
    <source>
        <dbReference type="PROSITE" id="PS50102"/>
    </source>
</evidence>
<dbReference type="InterPro" id="IPR026896">
    <property type="entry name" value="CSTF_C"/>
</dbReference>
<feature type="compositionally biased region" description="Pro residues" evidence="4">
    <location>
        <begin position="249"/>
        <end position="260"/>
    </location>
</feature>
<sequence length="374" mass="39780">MKDSKCVFVGNISYDVTEQEVIDLLVFDRDTGKPKGFGFCEYTDAETAQSAIRNLNDLELKGRRIRVDFAESDAVIKFGGNTDRGDRGGGDRAERGERPGPGMHVSKFQQDSAPMDVASRAAPQHNPYQAAGPVYGQAPPAGGPPAAESINTTLASMPPAQIFEFLKQMKQFITGSPEQARQTLMFNPQLAYALLQAQLQLGLVDPEVAKKMIASIPQTSKSMQPPSHSHGGPSFVPGPQAPPQMHMGGPPPNQPPPPSFGPQGMHHQAPPSQGMGMMPGQHMGHMGGMGGAPSSQQNMPPMNMGQMPAPSGMMHQSAPLMAGPPPPPMGGGAPMTQEHQLLMQLMALTPQQIDMLPPDQRAAVHALRSQVGAQ</sequence>
<dbReference type="EMBL" id="KE346364">
    <property type="protein sequence ID" value="KJE92554.1"/>
    <property type="molecule type" value="Genomic_DNA"/>
</dbReference>
<dbReference type="InParanoid" id="A0A0D2X2H2"/>
<dbReference type="AlphaFoldDB" id="A0A0D2X2H2"/>
<feature type="compositionally biased region" description="Low complexity" evidence="4">
    <location>
        <begin position="292"/>
        <end position="302"/>
    </location>
</feature>
<feature type="domain" description="RRM" evidence="5">
    <location>
        <begin position="5"/>
        <end position="72"/>
    </location>
</feature>
<dbReference type="PANTHER" id="PTHR45735">
    <property type="entry name" value="CLEAVAGE STIMULATION FACTOR SUBUNIT 2"/>
    <property type="match status" value="1"/>
</dbReference>
<name>A0A0D2X2H2_CAPO3</name>
<dbReference type="PhylomeDB" id="A0A0D2X2H2"/>
<keyword evidence="7" id="KW-1185">Reference proteome</keyword>
<dbReference type="eggNOG" id="KOG0108">
    <property type="taxonomic scope" value="Eukaryota"/>
</dbReference>
<evidence type="ECO:0000313" key="6">
    <source>
        <dbReference type="EMBL" id="KJE92554.1"/>
    </source>
</evidence>
<feature type="region of interest" description="Disordered" evidence="4">
    <location>
        <begin position="218"/>
        <end position="302"/>
    </location>
</feature>
<dbReference type="GO" id="GO:0003729">
    <property type="term" value="F:mRNA binding"/>
    <property type="evidence" value="ECO:0007669"/>
    <property type="project" value="TreeGrafter"/>
</dbReference>
<dbReference type="Gene3D" id="1.25.40.630">
    <property type="match status" value="1"/>
</dbReference>
<dbReference type="Proteomes" id="UP000008743">
    <property type="component" value="Unassembled WGS sequence"/>
</dbReference>
<keyword evidence="2" id="KW-0539">Nucleus</keyword>
<dbReference type="Pfam" id="PF14327">
    <property type="entry name" value="CSTF2_hinge"/>
    <property type="match status" value="1"/>
</dbReference>
<dbReference type="Pfam" id="PF00076">
    <property type="entry name" value="RRM_1"/>
    <property type="match status" value="1"/>
</dbReference>
<dbReference type="OrthoDB" id="272703at2759"/>
<evidence type="ECO:0000313" key="7">
    <source>
        <dbReference type="Proteomes" id="UP000008743"/>
    </source>
</evidence>
<dbReference type="GO" id="GO:0005847">
    <property type="term" value="C:mRNA cleavage and polyadenylation specificity factor complex"/>
    <property type="evidence" value="ECO:0007669"/>
    <property type="project" value="TreeGrafter"/>
</dbReference>
<evidence type="ECO:0000256" key="3">
    <source>
        <dbReference type="PROSITE-ProRule" id="PRU00176"/>
    </source>
</evidence>
<accession>A0A0D2X2H2</accession>
<dbReference type="CDD" id="cd12398">
    <property type="entry name" value="RRM_CSTF2_RNA15_like"/>
    <property type="match status" value="1"/>
</dbReference>
<feature type="compositionally biased region" description="Polar residues" evidence="4">
    <location>
        <begin position="218"/>
        <end position="227"/>
    </location>
</feature>
<dbReference type="InterPro" id="IPR000504">
    <property type="entry name" value="RRM_dom"/>
</dbReference>
<dbReference type="Pfam" id="PF14304">
    <property type="entry name" value="CSTF_C"/>
    <property type="match status" value="1"/>
</dbReference>
<proteinExistence type="predicted"/>
<dbReference type="Gene3D" id="3.30.70.330">
    <property type="match status" value="1"/>
</dbReference>
<reference evidence="7" key="1">
    <citation type="submission" date="2011-02" db="EMBL/GenBank/DDBJ databases">
        <title>The Genome Sequence of Capsaspora owczarzaki ATCC 30864.</title>
        <authorList>
            <person name="Russ C."/>
            <person name="Cuomo C."/>
            <person name="Burger G."/>
            <person name="Gray M.W."/>
            <person name="Holland P.W.H."/>
            <person name="King N."/>
            <person name="Lang F.B.F."/>
            <person name="Roger A.J."/>
            <person name="Ruiz-Trillo I."/>
            <person name="Young S.K."/>
            <person name="Zeng Q."/>
            <person name="Gargeya S."/>
            <person name="Alvarado L."/>
            <person name="Berlin A."/>
            <person name="Chapman S.B."/>
            <person name="Chen Z."/>
            <person name="Freedman E."/>
            <person name="Gellesch M."/>
            <person name="Goldberg J."/>
            <person name="Griggs A."/>
            <person name="Gujja S."/>
            <person name="Heilman E."/>
            <person name="Heiman D."/>
            <person name="Howarth C."/>
            <person name="Mehta T."/>
            <person name="Neiman D."/>
            <person name="Pearson M."/>
            <person name="Roberts A."/>
            <person name="Saif S."/>
            <person name="Shea T."/>
            <person name="Shenoy N."/>
            <person name="Sisk P."/>
            <person name="Stolte C."/>
            <person name="Sykes S."/>
            <person name="White J."/>
            <person name="Yandava C."/>
            <person name="Haas B."/>
            <person name="Nusbaum C."/>
            <person name="Birren B."/>
        </authorList>
    </citation>
    <scope>NUCLEOTIDE SEQUENCE</scope>
    <source>
        <strain evidence="7">ATCC 30864</strain>
    </source>
</reference>
<dbReference type="PROSITE" id="PS50102">
    <property type="entry name" value="RRM"/>
    <property type="match status" value="1"/>
</dbReference>
<comment type="subcellular location">
    <subcellularLocation>
        <location evidence="1">Nucleus</location>
    </subcellularLocation>
</comment>
<dbReference type="InterPro" id="IPR035979">
    <property type="entry name" value="RBD_domain_sf"/>
</dbReference>
<dbReference type="InterPro" id="IPR025742">
    <property type="entry name" value="CSTF2_hinge"/>
</dbReference>
<dbReference type="FunCoup" id="A0A0D2X2H2">
    <property type="interactions" value="259"/>
</dbReference>
<dbReference type="InterPro" id="IPR038192">
    <property type="entry name" value="CSTF_C_sf"/>
</dbReference>
<gene>
    <name evidence="6" type="ORF">CAOG_003500</name>
</gene>
<dbReference type="SUPFAM" id="SSF54928">
    <property type="entry name" value="RNA-binding domain, RBD"/>
    <property type="match status" value="1"/>
</dbReference>
<protein>
    <recommendedName>
        <fullName evidence="5">RRM domain-containing protein</fullName>
    </recommendedName>
</protein>